<evidence type="ECO:0000313" key="2">
    <source>
        <dbReference type="EMBL" id="CAF4129928.1"/>
    </source>
</evidence>
<protein>
    <submittedName>
        <fullName evidence="1">Uncharacterized protein</fullName>
    </submittedName>
</protein>
<organism evidence="1 3">
    <name type="scientific">Didymodactylos carnosus</name>
    <dbReference type="NCBI Taxonomy" id="1234261"/>
    <lineage>
        <taxon>Eukaryota</taxon>
        <taxon>Metazoa</taxon>
        <taxon>Spiralia</taxon>
        <taxon>Gnathifera</taxon>
        <taxon>Rotifera</taxon>
        <taxon>Eurotatoria</taxon>
        <taxon>Bdelloidea</taxon>
        <taxon>Philodinida</taxon>
        <taxon>Philodinidae</taxon>
        <taxon>Didymodactylos</taxon>
    </lineage>
</organism>
<evidence type="ECO:0000313" key="3">
    <source>
        <dbReference type="Proteomes" id="UP000663829"/>
    </source>
</evidence>
<name>A0A815E6E6_9BILA</name>
<comment type="caution">
    <text evidence="1">The sequence shown here is derived from an EMBL/GenBank/DDBJ whole genome shotgun (WGS) entry which is preliminary data.</text>
</comment>
<reference evidence="1" key="1">
    <citation type="submission" date="2021-02" db="EMBL/GenBank/DDBJ databases">
        <authorList>
            <person name="Nowell W R."/>
        </authorList>
    </citation>
    <scope>NUCLEOTIDE SEQUENCE</scope>
</reference>
<dbReference type="AlphaFoldDB" id="A0A815E6E6"/>
<sequence length="91" mass="9945">GTINNERNNNQLITNLLVVDTSLRGNAYQNEIETIATRIVNPQNNKFLNVVGSYAKGISNQLTKGVSGNALKIFTAGKCLVDLTTFLTRFS</sequence>
<proteinExistence type="predicted"/>
<evidence type="ECO:0000313" key="1">
    <source>
        <dbReference type="EMBL" id="CAF1302723.1"/>
    </source>
</evidence>
<gene>
    <name evidence="1" type="ORF">GPM918_LOCUS28603</name>
    <name evidence="2" type="ORF">SRO942_LOCUS29118</name>
</gene>
<dbReference type="EMBL" id="CAJOBC010038259">
    <property type="protein sequence ID" value="CAF4129928.1"/>
    <property type="molecule type" value="Genomic_DNA"/>
</dbReference>
<dbReference type="Proteomes" id="UP000681722">
    <property type="component" value="Unassembled WGS sequence"/>
</dbReference>
<dbReference type="EMBL" id="CAJNOQ010012554">
    <property type="protein sequence ID" value="CAF1302723.1"/>
    <property type="molecule type" value="Genomic_DNA"/>
</dbReference>
<accession>A0A815E6E6</accession>
<keyword evidence="3" id="KW-1185">Reference proteome</keyword>
<feature type="non-terminal residue" evidence="1">
    <location>
        <position position="1"/>
    </location>
</feature>
<dbReference type="Proteomes" id="UP000663829">
    <property type="component" value="Unassembled WGS sequence"/>
</dbReference>